<reference evidence="1 2" key="1">
    <citation type="submission" date="2012-06" db="EMBL/GenBank/DDBJ databases">
        <title>The complete chromosome of genome of Turneriella parva DSM 21527.</title>
        <authorList>
            <consortium name="US DOE Joint Genome Institute (JGI-PGF)"/>
            <person name="Lucas S."/>
            <person name="Han J."/>
            <person name="Lapidus A."/>
            <person name="Bruce D."/>
            <person name="Goodwin L."/>
            <person name="Pitluck S."/>
            <person name="Peters L."/>
            <person name="Kyrpides N."/>
            <person name="Mavromatis K."/>
            <person name="Ivanova N."/>
            <person name="Mikhailova N."/>
            <person name="Chertkov O."/>
            <person name="Detter J.C."/>
            <person name="Tapia R."/>
            <person name="Han C."/>
            <person name="Land M."/>
            <person name="Hauser L."/>
            <person name="Markowitz V."/>
            <person name="Cheng J.-F."/>
            <person name="Hugenholtz P."/>
            <person name="Woyke T."/>
            <person name="Wu D."/>
            <person name="Gronow S."/>
            <person name="Wellnitz S."/>
            <person name="Brambilla E."/>
            <person name="Klenk H.-P."/>
            <person name="Eisen J.A."/>
        </authorList>
    </citation>
    <scope>NUCLEOTIDE SEQUENCE [LARGE SCALE GENOMIC DNA]</scope>
    <source>
        <strain evidence="2">ATCC BAA-1111 / DSM 21527 / NCTC 11395 / H</strain>
    </source>
</reference>
<evidence type="ECO:0000313" key="2">
    <source>
        <dbReference type="Proteomes" id="UP000006048"/>
    </source>
</evidence>
<sequence>MADLKVGDKVTLQKPPHIFEGVIIMPGAPAEVSKLNDDGTVDLLYYDREMMPHTMPQIKITDISPAIRTST</sequence>
<keyword evidence="2" id="KW-1185">Reference proteome</keyword>
<proteinExistence type="predicted"/>
<dbReference type="AlphaFoldDB" id="I4BBZ1"/>
<organism evidence="1 2">
    <name type="scientific">Turneriella parva (strain ATCC BAA-1111 / DSM 21527 / NCTC 11395 / H)</name>
    <name type="common">Leptospira parva</name>
    <dbReference type="NCBI Taxonomy" id="869212"/>
    <lineage>
        <taxon>Bacteria</taxon>
        <taxon>Pseudomonadati</taxon>
        <taxon>Spirochaetota</taxon>
        <taxon>Spirochaetia</taxon>
        <taxon>Leptospirales</taxon>
        <taxon>Leptospiraceae</taxon>
        <taxon>Turneriella</taxon>
    </lineage>
</organism>
<dbReference type="Proteomes" id="UP000006048">
    <property type="component" value="Chromosome"/>
</dbReference>
<dbReference type="KEGG" id="tpx:Turpa_4165"/>
<dbReference type="EMBL" id="CP002959">
    <property type="protein sequence ID" value="AFM14798.1"/>
    <property type="molecule type" value="Genomic_DNA"/>
</dbReference>
<evidence type="ECO:0000313" key="1">
    <source>
        <dbReference type="EMBL" id="AFM14798.1"/>
    </source>
</evidence>
<dbReference type="HOGENOM" id="CLU_2738897_0_0_12"/>
<dbReference type="RefSeq" id="WP_014805273.1">
    <property type="nucleotide sequence ID" value="NC_018020.1"/>
</dbReference>
<protein>
    <submittedName>
        <fullName evidence="1">Uncharacterized protein</fullName>
    </submittedName>
</protein>
<accession>I4BBZ1</accession>
<dbReference type="STRING" id="869212.Turpa_4165"/>
<name>I4BBZ1_TURPD</name>
<gene>
    <name evidence="1" type="ordered locus">Turpa_4165</name>
</gene>